<keyword evidence="2" id="KW-1185">Reference proteome</keyword>
<protein>
    <submittedName>
        <fullName evidence="1">Uncharacterized protein</fullName>
    </submittedName>
</protein>
<reference evidence="1 2" key="1">
    <citation type="submission" date="2015-08" db="EMBL/GenBank/DDBJ databases">
        <authorList>
            <person name="Babu N.S."/>
            <person name="Beckwith C.J."/>
            <person name="Beseler K.G."/>
            <person name="Brison A."/>
            <person name="Carone J.V."/>
            <person name="Caskin T.P."/>
            <person name="Diamond M."/>
            <person name="Durham M.E."/>
            <person name="Foxe J.M."/>
            <person name="Go M."/>
            <person name="Henderson B.A."/>
            <person name="Jones I.B."/>
            <person name="McGettigan J.A."/>
            <person name="Micheletti S.J."/>
            <person name="Nasrallah M.E."/>
            <person name="Ortiz D."/>
            <person name="Piller C.R."/>
            <person name="Privatt S.R."/>
            <person name="Schneider S.L."/>
            <person name="Sharp S."/>
            <person name="Smith T.C."/>
            <person name="Stanton J.D."/>
            <person name="Ullery H.E."/>
            <person name="Wilson R.J."/>
            <person name="Serrano M.G."/>
            <person name="Buck G."/>
            <person name="Lee V."/>
            <person name="Wang Y."/>
            <person name="Carvalho R."/>
            <person name="Voegtly L."/>
            <person name="Shi R."/>
            <person name="Duckworth R."/>
            <person name="Johnson A."/>
            <person name="Loviza R."/>
            <person name="Walstead R."/>
            <person name="Shah Z."/>
            <person name="Kiflezghi M."/>
            <person name="Wade K."/>
            <person name="Ball S.L."/>
            <person name="Bradley K.W."/>
            <person name="Asai D.J."/>
            <person name="Bowman C.A."/>
            <person name="Russell D.A."/>
            <person name="Pope W.H."/>
            <person name="Jacobs-Sera D."/>
            <person name="Hendrix R.W."/>
            <person name="Hatfull G.F."/>
        </authorList>
    </citation>
    <scope>NUCLEOTIDE SEQUENCE [LARGE SCALE GENOMIC DNA]</scope>
    <source>
        <strain evidence="1 2">DSM 27648</strain>
    </source>
</reference>
<organism evidence="1 2">
    <name type="scientific">Labilithrix luteola</name>
    <dbReference type="NCBI Taxonomy" id="1391654"/>
    <lineage>
        <taxon>Bacteria</taxon>
        <taxon>Pseudomonadati</taxon>
        <taxon>Myxococcota</taxon>
        <taxon>Polyangia</taxon>
        <taxon>Polyangiales</taxon>
        <taxon>Labilitrichaceae</taxon>
        <taxon>Labilithrix</taxon>
    </lineage>
</organism>
<dbReference type="Proteomes" id="UP000064967">
    <property type="component" value="Chromosome"/>
</dbReference>
<accession>A0A0K1PST6</accession>
<evidence type="ECO:0000313" key="2">
    <source>
        <dbReference type="Proteomes" id="UP000064967"/>
    </source>
</evidence>
<sequence length="61" mass="6366">MRVDEAARARGEVSSGPLVGHPGVAHIFCCHGFSSFATGVGVTPLSVHTVRLELEHCGLPI</sequence>
<dbReference type="KEGG" id="llu:AKJ09_03095"/>
<dbReference type="EMBL" id="CP012333">
    <property type="protein sequence ID" value="AKU96431.1"/>
    <property type="molecule type" value="Genomic_DNA"/>
</dbReference>
<gene>
    <name evidence="1" type="ORF">AKJ09_03095</name>
</gene>
<name>A0A0K1PST6_9BACT</name>
<evidence type="ECO:0000313" key="1">
    <source>
        <dbReference type="EMBL" id="AKU96431.1"/>
    </source>
</evidence>
<dbReference type="AlphaFoldDB" id="A0A0K1PST6"/>
<proteinExistence type="predicted"/>